<reference evidence="2 3" key="1">
    <citation type="submission" date="2016-10" db="EMBL/GenBank/DDBJ databases">
        <authorList>
            <person name="de Groot N.N."/>
        </authorList>
    </citation>
    <scope>NUCLEOTIDE SEQUENCE [LARGE SCALE GENOMIC DNA]</scope>
    <source>
        <strain evidence="2 3">CGMCC 1.10267</strain>
    </source>
</reference>
<evidence type="ECO:0000313" key="3">
    <source>
        <dbReference type="Proteomes" id="UP000199495"/>
    </source>
</evidence>
<gene>
    <name evidence="2" type="ORF">SAMN04487974_102298</name>
</gene>
<dbReference type="STRING" id="440168.SAMN04487974_102298"/>
<keyword evidence="3" id="KW-1185">Reference proteome</keyword>
<dbReference type="Gene3D" id="2.60.120.600">
    <property type="entry name" value="Domain of unknown function DUF1214, C-terminal domain"/>
    <property type="match status" value="1"/>
</dbReference>
<proteinExistence type="predicted"/>
<dbReference type="PIRSF" id="PIRSF009471">
    <property type="entry name" value="UCP009471"/>
    <property type="match status" value="1"/>
</dbReference>
<dbReference type="InterPro" id="IPR010621">
    <property type="entry name" value="DUF1214"/>
</dbReference>
<organism evidence="2 3">
    <name type="scientific">Pelagibacterium luteolum</name>
    <dbReference type="NCBI Taxonomy" id="440168"/>
    <lineage>
        <taxon>Bacteria</taxon>
        <taxon>Pseudomonadati</taxon>
        <taxon>Pseudomonadota</taxon>
        <taxon>Alphaproteobacteria</taxon>
        <taxon>Hyphomicrobiales</taxon>
        <taxon>Devosiaceae</taxon>
        <taxon>Pelagibacterium</taxon>
    </lineage>
</organism>
<sequence length="213" mass="22998">MVQAMRSRRSARRLRRTKVSDVLGFLFRLLLGLAVAMSVGFGASYYALTDGRLFAAVRIGPWAAWPDVGQPLPNPYTRAYLARSGQMQLGYAEGIRFMAQTDDSGAPLLANCTYRVAGFVPGASFWTLEAVDLEGVNIAASPDLMVLHSERIARTGDGAMKINIGPRLAPGNWLPIAGVGEFSIALTFYDALVFSGGNTSIEQMPSIQMEDCA</sequence>
<dbReference type="AlphaFoldDB" id="A0A1G7TRG5"/>
<dbReference type="SUPFAM" id="SSF160935">
    <property type="entry name" value="VPA0735-like"/>
    <property type="match status" value="1"/>
</dbReference>
<evidence type="ECO:0000313" key="2">
    <source>
        <dbReference type="EMBL" id="SDG37885.1"/>
    </source>
</evidence>
<dbReference type="InterPro" id="IPR012038">
    <property type="entry name" value="UCP009471"/>
</dbReference>
<dbReference type="OrthoDB" id="7837485at2"/>
<dbReference type="Pfam" id="PF06742">
    <property type="entry name" value="DUF1214"/>
    <property type="match status" value="1"/>
</dbReference>
<protein>
    <recommendedName>
        <fullName evidence="1">DUF1214 domain-containing protein</fullName>
    </recommendedName>
</protein>
<name>A0A1G7TRG5_9HYPH</name>
<feature type="domain" description="DUF1214" evidence="1">
    <location>
        <begin position="94"/>
        <end position="191"/>
    </location>
</feature>
<accession>A0A1G7TRG5</accession>
<dbReference type="Proteomes" id="UP000199495">
    <property type="component" value="Unassembled WGS sequence"/>
</dbReference>
<dbReference type="EMBL" id="FNCS01000002">
    <property type="protein sequence ID" value="SDG37885.1"/>
    <property type="molecule type" value="Genomic_DNA"/>
</dbReference>
<evidence type="ECO:0000259" key="1">
    <source>
        <dbReference type="Pfam" id="PF06742"/>
    </source>
</evidence>
<dbReference type="InterPro" id="IPR037049">
    <property type="entry name" value="DUF1214_C_sf"/>
</dbReference>